<keyword evidence="2" id="KW-1185">Reference proteome</keyword>
<evidence type="ECO:0000313" key="2">
    <source>
        <dbReference type="Proteomes" id="UP000268014"/>
    </source>
</evidence>
<organism evidence="1 2">
    <name type="scientific">Haemonchus placei</name>
    <name type="common">Barber's pole worm</name>
    <dbReference type="NCBI Taxonomy" id="6290"/>
    <lineage>
        <taxon>Eukaryota</taxon>
        <taxon>Metazoa</taxon>
        <taxon>Ecdysozoa</taxon>
        <taxon>Nematoda</taxon>
        <taxon>Chromadorea</taxon>
        <taxon>Rhabditida</taxon>
        <taxon>Rhabditina</taxon>
        <taxon>Rhabditomorpha</taxon>
        <taxon>Strongyloidea</taxon>
        <taxon>Trichostrongylidae</taxon>
        <taxon>Haemonchus</taxon>
    </lineage>
</organism>
<gene>
    <name evidence="1" type="ORF">HPLM_LOCUS12949</name>
</gene>
<dbReference type="EMBL" id="UZAF01018030">
    <property type="protein sequence ID" value="VDO47254.1"/>
    <property type="molecule type" value="Genomic_DNA"/>
</dbReference>
<sequence length="74" mass="8575">MEQMERLLCFDFFLKWPPNLHFLRAIVCIEKARFLCSYGNSPDHASIHGHCCSLHPTYECTRLPSFAIRGTTTD</sequence>
<protein>
    <submittedName>
        <fullName evidence="1">Uncharacterized protein</fullName>
    </submittedName>
</protein>
<accession>A0A3P7WIH1</accession>
<proteinExistence type="predicted"/>
<evidence type="ECO:0000313" key="1">
    <source>
        <dbReference type="EMBL" id="VDO47254.1"/>
    </source>
</evidence>
<reference evidence="1 2" key="1">
    <citation type="submission" date="2018-11" db="EMBL/GenBank/DDBJ databases">
        <authorList>
            <consortium name="Pathogen Informatics"/>
        </authorList>
    </citation>
    <scope>NUCLEOTIDE SEQUENCE [LARGE SCALE GENOMIC DNA]</scope>
    <source>
        <strain evidence="1 2">MHpl1</strain>
    </source>
</reference>
<dbReference type="AlphaFoldDB" id="A0A3P7WIH1"/>
<dbReference type="Proteomes" id="UP000268014">
    <property type="component" value="Unassembled WGS sequence"/>
</dbReference>
<name>A0A3P7WIH1_HAEPC</name>